<dbReference type="InterPro" id="IPR027417">
    <property type="entry name" value="P-loop_NTPase"/>
</dbReference>
<keyword evidence="2" id="KW-1185">Reference proteome</keyword>
<evidence type="ECO:0000313" key="1">
    <source>
        <dbReference type="EMBL" id="SCB37719.1"/>
    </source>
</evidence>
<dbReference type="Pfam" id="PF03237">
    <property type="entry name" value="Terminase_6N"/>
    <property type="match status" value="1"/>
</dbReference>
<dbReference type="RefSeq" id="WP_091957323.1">
    <property type="nucleotide sequence ID" value="NZ_FMAI01000007.1"/>
</dbReference>
<sequence length="250" mass="27859">MSTMARDLAYACDPVAFANDCGVQPDAWQQSFLREPPRRGLILACRQAGKTETCVLLADHVAHTEPGETIVVISPAQRISSEFIRRAKNRYLHLPGAELANDAVQRIELPNGSRIIGLPGEADNVRGIARVRLVLIDEGARVSDEIYAAVRPMLAVHPRGQLIGLTTGAAKRGWFYEGWTDPESDFEKIRVTPDMCPRITPEFLASERKALGETTFRTEYGLEFLDDQEAAFPNEIIDGIFDKELRPLWV</sequence>
<organism evidence="1 2">
    <name type="scientific">Bradyrhizobium shewense</name>
    <dbReference type="NCBI Taxonomy" id="1761772"/>
    <lineage>
        <taxon>Bacteria</taxon>
        <taxon>Pseudomonadati</taxon>
        <taxon>Pseudomonadota</taxon>
        <taxon>Alphaproteobacteria</taxon>
        <taxon>Hyphomicrobiales</taxon>
        <taxon>Nitrobacteraceae</taxon>
        <taxon>Bradyrhizobium</taxon>
    </lineage>
</organism>
<evidence type="ECO:0008006" key="3">
    <source>
        <dbReference type="Google" id="ProtNLM"/>
    </source>
</evidence>
<dbReference type="SUPFAM" id="SSF52540">
    <property type="entry name" value="P-loop containing nucleoside triphosphate hydrolases"/>
    <property type="match status" value="1"/>
</dbReference>
<reference evidence="2" key="1">
    <citation type="submission" date="2016-08" db="EMBL/GenBank/DDBJ databases">
        <authorList>
            <person name="Varghese N."/>
            <person name="Submissions Spin"/>
        </authorList>
    </citation>
    <scope>NUCLEOTIDE SEQUENCE [LARGE SCALE GENOMIC DNA]</scope>
    <source>
        <strain evidence="2">ERR11</strain>
    </source>
</reference>
<dbReference type="Gene3D" id="3.40.50.300">
    <property type="entry name" value="P-loop containing nucleotide triphosphate hydrolases"/>
    <property type="match status" value="1"/>
</dbReference>
<name>A0A1C3WCD9_9BRAD</name>
<gene>
    <name evidence="1" type="ORF">GA0061098_1007166</name>
</gene>
<dbReference type="EMBL" id="FMAI01000007">
    <property type="protein sequence ID" value="SCB37719.1"/>
    <property type="molecule type" value="Genomic_DNA"/>
</dbReference>
<accession>A0A1C3WCD9</accession>
<dbReference type="AlphaFoldDB" id="A0A1C3WCD9"/>
<protein>
    <recommendedName>
        <fullName evidence="3">Terminase-like family protein</fullName>
    </recommendedName>
</protein>
<proteinExistence type="predicted"/>
<dbReference type="Proteomes" id="UP000199184">
    <property type="component" value="Unassembled WGS sequence"/>
</dbReference>
<evidence type="ECO:0000313" key="2">
    <source>
        <dbReference type="Proteomes" id="UP000199184"/>
    </source>
</evidence>